<feature type="compositionally biased region" description="Acidic residues" evidence="1">
    <location>
        <begin position="117"/>
        <end position="137"/>
    </location>
</feature>
<dbReference type="Proteomes" id="UP001168990">
    <property type="component" value="Unassembled WGS sequence"/>
</dbReference>
<reference evidence="2" key="1">
    <citation type="journal article" date="2023" name="bioRxiv">
        <title>Scaffold-level genome assemblies of two parasitoid biocontrol wasps reveal the parthenogenesis mechanism and an associated novel virus.</title>
        <authorList>
            <person name="Inwood S."/>
            <person name="Skelly J."/>
            <person name="Guhlin J."/>
            <person name="Harrop T."/>
            <person name="Goldson S."/>
            <person name="Dearden P."/>
        </authorList>
    </citation>
    <scope>NUCLEOTIDE SEQUENCE</scope>
    <source>
        <strain evidence="2">Irish</strain>
        <tissue evidence="2">Whole body</tissue>
    </source>
</reference>
<evidence type="ECO:0000313" key="3">
    <source>
        <dbReference type="Proteomes" id="UP001168990"/>
    </source>
</evidence>
<sequence length="137" mass="16000">MSRKPMRDLKYRQYLARLEPLIVQRNNVDVQNLNNDYVDEDGRILPVPPRNPEALIQEIMPIMENICGMSQQNDDDSHVQFIKELLPDDIPAAHDEFNNNDLGNENDIFESLGHEDNDSDSENEIQYERSDDDDNER</sequence>
<gene>
    <name evidence="2" type="ORF">PV328_001205</name>
</gene>
<proteinExistence type="predicted"/>
<name>A0AA39FWY7_9HYME</name>
<protein>
    <submittedName>
        <fullName evidence="2">Uncharacterized protein</fullName>
    </submittedName>
</protein>
<organism evidence="2 3">
    <name type="scientific">Microctonus aethiopoides</name>
    <dbReference type="NCBI Taxonomy" id="144406"/>
    <lineage>
        <taxon>Eukaryota</taxon>
        <taxon>Metazoa</taxon>
        <taxon>Ecdysozoa</taxon>
        <taxon>Arthropoda</taxon>
        <taxon>Hexapoda</taxon>
        <taxon>Insecta</taxon>
        <taxon>Pterygota</taxon>
        <taxon>Neoptera</taxon>
        <taxon>Endopterygota</taxon>
        <taxon>Hymenoptera</taxon>
        <taxon>Apocrita</taxon>
        <taxon>Ichneumonoidea</taxon>
        <taxon>Braconidae</taxon>
        <taxon>Euphorinae</taxon>
        <taxon>Microctonus</taxon>
    </lineage>
</organism>
<evidence type="ECO:0000256" key="1">
    <source>
        <dbReference type="SAM" id="MobiDB-lite"/>
    </source>
</evidence>
<dbReference type="AlphaFoldDB" id="A0AA39FWY7"/>
<reference evidence="2" key="2">
    <citation type="submission" date="2023-03" db="EMBL/GenBank/DDBJ databases">
        <authorList>
            <person name="Inwood S.N."/>
            <person name="Skelly J.G."/>
            <person name="Guhlin J."/>
            <person name="Harrop T.W.R."/>
            <person name="Goldson S.G."/>
            <person name="Dearden P.K."/>
        </authorList>
    </citation>
    <scope>NUCLEOTIDE SEQUENCE</scope>
    <source>
        <strain evidence="2">Irish</strain>
        <tissue evidence="2">Whole body</tissue>
    </source>
</reference>
<evidence type="ECO:0000313" key="2">
    <source>
        <dbReference type="EMBL" id="KAK0177126.1"/>
    </source>
</evidence>
<accession>A0AA39FWY7</accession>
<comment type="caution">
    <text evidence="2">The sequence shown here is derived from an EMBL/GenBank/DDBJ whole genome shotgun (WGS) entry which is preliminary data.</text>
</comment>
<dbReference type="EMBL" id="JAQQBS010000001">
    <property type="protein sequence ID" value="KAK0177126.1"/>
    <property type="molecule type" value="Genomic_DNA"/>
</dbReference>
<keyword evidence="3" id="KW-1185">Reference proteome</keyword>
<feature type="region of interest" description="Disordered" evidence="1">
    <location>
        <begin position="91"/>
        <end position="137"/>
    </location>
</feature>